<dbReference type="PROSITE" id="PS50950">
    <property type="entry name" value="ZF_THAP"/>
    <property type="match status" value="1"/>
</dbReference>
<dbReference type="AlphaFoldDB" id="A0A7R8V2K1"/>
<feature type="domain" description="THAP-type" evidence="7">
    <location>
        <begin position="55"/>
        <end position="138"/>
    </location>
</feature>
<keyword evidence="3" id="KW-0862">Zinc</keyword>
<organism evidence="8 9">
    <name type="scientific">Hermetia illucens</name>
    <name type="common">Black soldier fly</name>
    <dbReference type="NCBI Taxonomy" id="343691"/>
    <lineage>
        <taxon>Eukaryota</taxon>
        <taxon>Metazoa</taxon>
        <taxon>Ecdysozoa</taxon>
        <taxon>Arthropoda</taxon>
        <taxon>Hexapoda</taxon>
        <taxon>Insecta</taxon>
        <taxon>Pterygota</taxon>
        <taxon>Neoptera</taxon>
        <taxon>Endopterygota</taxon>
        <taxon>Diptera</taxon>
        <taxon>Brachycera</taxon>
        <taxon>Stratiomyomorpha</taxon>
        <taxon>Stratiomyidae</taxon>
        <taxon>Hermetiinae</taxon>
        <taxon>Hermetia</taxon>
    </lineage>
</organism>
<keyword evidence="9" id="KW-1185">Reference proteome</keyword>
<evidence type="ECO:0000313" key="9">
    <source>
        <dbReference type="Proteomes" id="UP000594454"/>
    </source>
</evidence>
<reference evidence="8 9" key="1">
    <citation type="submission" date="2020-11" db="EMBL/GenBank/DDBJ databases">
        <authorList>
            <person name="Wallbank WR R."/>
            <person name="Pardo Diaz C."/>
            <person name="Kozak K."/>
            <person name="Martin S."/>
            <person name="Jiggins C."/>
            <person name="Moest M."/>
            <person name="Warren A I."/>
            <person name="Generalovic N T."/>
            <person name="Byers J.R.P. K."/>
            <person name="Montejo-Kovacevich G."/>
            <person name="Yen C E."/>
        </authorList>
    </citation>
    <scope>NUCLEOTIDE SEQUENCE [LARGE SCALE GENOMIC DNA]</scope>
</reference>
<protein>
    <recommendedName>
        <fullName evidence="7">THAP-type domain-containing protein</fullName>
    </recommendedName>
</protein>
<dbReference type="EMBL" id="LR899013">
    <property type="protein sequence ID" value="CAD7090942.1"/>
    <property type="molecule type" value="Genomic_DNA"/>
</dbReference>
<feature type="compositionally biased region" description="Acidic residues" evidence="6">
    <location>
        <begin position="34"/>
        <end position="45"/>
    </location>
</feature>
<evidence type="ECO:0000259" key="7">
    <source>
        <dbReference type="PROSITE" id="PS50950"/>
    </source>
</evidence>
<evidence type="ECO:0000256" key="4">
    <source>
        <dbReference type="ARBA" id="ARBA00023125"/>
    </source>
</evidence>
<evidence type="ECO:0000256" key="5">
    <source>
        <dbReference type="PROSITE-ProRule" id="PRU00309"/>
    </source>
</evidence>
<dbReference type="InParanoid" id="A0A7R8V2K1"/>
<dbReference type="Proteomes" id="UP000594454">
    <property type="component" value="Chromosome 5"/>
</dbReference>
<dbReference type="InterPro" id="IPR038441">
    <property type="entry name" value="THAP_Znf_sf"/>
</dbReference>
<keyword evidence="1" id="KW-0479">Metal-binding</keyword>
<evidence type="ECO:0000256" key="2">
    <source>
        <dbReference type="ARBA" id="ARBA00022771"/>
    </source>
</evidence>
<feature type="region of interest" description="Disordered" evidence="6">
    <location>
        <begin position="34"/>
        <end position="53"/>
    </location>
</feature>
<dbReference type="PANTHER" id="PTHR46600">
    <property type="entry name" value="THAP DOMAIN-CONTAINING"/>
    <property type="match status" value="1"/>
</dbReference>
<evidence type="ECO:0000256" key="3">
    <source>
        <dbReference type="ARBA" id="ARBA00022833"/>
    </source>
</evidence>
<dbReference type="GO" id="GO:0043565">
    <property type="term" value="F:sequence-specific DNA binding"/>
    <property type="evidence" value="ECO:0007669"/>
    <property type="project" value="InterPro"/>
</dbReference>
<proteinExistence type="predicted"/>
<dbReference type="Pfam" id="PF05485">
    <property type="entry name" value="THAP"/>
    <property type="match status" value="1"/>
</dbReference>
<dbReference type="SUPFAM" id="SSF57716">
    <property type="entry name" value="Glucocorticoid receptor-like (DNA-binding domain)"/>
    <property type="match status" value="1"/>
</dbReference>
<evidence type="ECO:0000313" key="8">
    <source>
        <dbReference type="EMBL" id="CAD7090942.1"/>
    </source>
</evidence>
<dbReference type="PANTHER" id="PTHR46600:SF11">
    <property type="entry name" value="THAP DOMAIN-CONTAINING PROTEIN 10"/>
    <property type="match status" value="1"/>
</dbReference>
<dbReference type="Gene3D" id="6.20.210.20">
    <property type="entry name" value="THAP domain"/>
    <property type="match status" value="1"/>
</dbReference>
<accession>A0A7R8V2K1</accession>
<dbReference type="InterPro" id="IPR026516">
    <property type="entry name" value="THAP1/10"/>
</dbReference>
<name>A0A7R8V2K1_HERIL</name>
<keyword evidence="4 5" id="KW-0238">DNA-binding</keyword>
<keyword evidence="2 5" id="KW-0863">Zinc-finger</keyword>
<evidence type="ECO:0000256" key="6">
    <source>
        <dbReference type="SAM" id="MobiDB-lite"/>
    </source>
</evidence>
<dbReference type="InterPro" id="IPR006612">
    <property type="entry name" value="THAP_Znf"/>
</dbReference>
<sequence>MPDDFVYSCGANRNVRVLKSNAVPSVYKAEFKQEEEDPFSMDEESGMSGPGPASKTQICAVDGCTSHARQRAGITYHPLPVLPNVRKAWFAVIRKHTKQRSLPDDALVCSAHFNSDCFLTDPATGIRRVKRRALPSIFILESRDKDEFPPLNQIDVSNPEAVKAFYNWCFKNHVEKKNKIQMLEERAQLQAKRIAAMAASVDDFKMKNYVSEEANNSLQELFDRVIEAQFDVL</sequence>
<dbReference type="SMART" id="SM00980">
    <property type="entry name" value="THAP"/>
    <property type="match status" value="1"/>
</dbReference>
<dbReference type="OrthoDB" id="7331812at2759"/>
<evidence type="ECO:0000256" key="1">
    <source>
        <dbReference type="ARBA" id="ARBA00022723"/>
    </source>
</evidence>
<gene>
    <name evidence="8" type="ORF">HERILL_LOCUS13396</name>
</gene>
<dbReference type="GO" id="GO:0008270">
    <property type="term" value="F:zinc ion binding"/>
    <property type="evidence" value="ECO:0007669"/>
    <property type="project" value="UniProtKB-KW"/>
</dbReference>